<evidence type="ECO:0000256" key="3">
    <source>
        <dbReference type="ARBA" id="ARBA00022980"/>
    </source>
</evidence>
<evidence type="ECO:0000256" key="4">
    <source>
        <dbReference type="ARBA" id="ARBA00023128"/>
    </source>
</evidence>
<keyword evidence="9" id="KW-1185">Reference proteome</keyword>
<comment type="subcellular location">
    <subcellularLocation>
        <location evidence="1">Mitochondrion</location>
    </subcellularLocation>
</comment>
<dbReference type="EMBL" id="NDIQ01000001">
    <property type="protein sequence ID" value="PRT52518.1"/>
    <property type="molecule type" value="Genomic_DNA"/>
</dbReference>
<comment type="caution">
    <text evidence="8">The sequence shown here is derived from an EMBL/GenBank/DDBJ whole genome shotgun (WGS) entry which is preliminary data.</text>
</comment>
<protein>
    <recommendedName>
        <fullName evidence="7">Large ribosomal subunit protein mL54</fullName>
    </recommendedName>
</protein>
<dbReference type="PANTHER" id="PTHR28595:SF1">
    <property type="entry name" value="LARGE RIBOSOMAL SUBUNIT PROTEIN ML54"/>
    <property type="match status" value="1"/>
</dbReference>
<dbReference type="InterPro" id="IPR013870">
    <property type="entry name" value="Ribosomal_mL54"/>
</dbReference>
<dbReference type="Proteomes" id="UP000238350">
    <property type="component" value="Unassembled WGS sequence"/>
</dbReference>
<evidence type="ECO:0000256" key="7">
    <source>
        <dbReference type="ARBA" id="ARBA00035179"/>
    </source>
</evidence>
<evidence type="ECO:0000256" key="6">
    <source>
        <dbReference type="ARBA" id="ARBA00033752"/>
    </source>
</evidence>
<dbReference type="OrthoDB" id="10252718at2759"/>
<keyword evidence="2" id="KW-0809">Transit peptide</keyword>
<dbReference type="STRING" id="45607.A0A2T0FBY9"/>
<keyword evidence="4" id="KW-0496">Mitochondrion</keyword>
<keyword evidence="3 8" id="KW-0689">Ribosomal protein</keyword>
<evidence type="ECO:0000256" key="2">
    <source>
        <dbReference type="ARBA" id="ARBA00022946"/>
    </source>
</evidence>
<evidence type="ECO:0000313" key="9">
    <source>
        <dbReference type="Proteomes" id="UP000238350"/>
    </source>
</evidence>
<dbReference type="AlphaFoldDB" id="A0A2T0FBY9"/>
<accession>A0A2T0FBY9</accession>
<dbReference type="RefSeq" id="XP_024662464.1">
    <property type="nucleotide sequence ID" value="XM_024806696.1"/>
</dbReference>
<comment type="similarity">
    <text evidence="6">Belongs to the mitochondrion-specific ribosomal protein mL54 family.</text>
</comment>
<sequence>MFRQLLRTVPRQLRFYSSEAANEASKEVAKPKVVSSVQAGTVLKGCNVRKNGEDPVALADEEYPAWLWEVLDPEIQKAKLEADPIVAARKQRRELNRKKIKEQNFLAGMRS</sequence>
<proteinExistence type="inferred from homology"/>
<dbReference type="GO" id="GO:0003735">
    <property type="term" value="F:structural constituent of ribosome"/>
    <property type="evidence" value="ECO:0007669"/>
    <property type="project" value="TreeGrafter"/>
</dbReference>
<name>A0A2T0FBY9_9ASCO</name>
<evidence type="ECO:0000256" key="1">
    <source>
        <dbReference type="ARBA" id="ARBA00004173"/>
    </source>
</evidence>
<dbReference type="GeneID" id="36513887"/>
<organism evidence="8 9">
    <name type="scientific">Wickerhamiella sorbophila</name>
    <dbReference type="NCBI Taxonomy" id="45607"/>
    <lineage>
        <taxon>Eukaryota</taxon>
        <taxon>Fungi</taxon>
        <taxon>Dikarya</taxon>
        <taxon>Ascomycota</taxon>
        <taxon>Saccharomycotina</taxon>
        <taxon>Dipodascomycetes</taxon>
        <taxon>Dipodascales</taxon>
        <taxon>Trichomonascaceae</taxon>
        <taxon>Wickerhamiella</taxon>
    </lineage>
</organism>
<dbReference type="GO" id="GO:0005762">
    <property type="term" value="C:mitochondrial large ribosomal subunit"/>
    <property type="evidence" value="ECO:0007669"/>
    <property type="project" value="TreeGrafter"/>
</dbReference>
<evidence type="ECO:0000256" key="5">
    <source>
        <dbReference type="ARBA" id="ARBA00023274"/>
    </source>
</evidence>
<evidence type="ECO:0000313" key="8">
    <source>
        <dbReference type="EMBL" id="PRT52518.1"/>
    </source>
</evidence>
<keyword evidence="5" id="KW-0687">Ribonucleoprotein</keyword>
<gene>
    <name evidence="8" type="ORF">B9G98_00138</name>
</gene>
<reference evidence="8 9" key="1">
    <citation type="submission" date="2017-04" db="EMBL/GenBank/DDBJ databases">
        <title>Genome sequencing of [Candida] sorbophila.</title>
        <authorList>
            <person name="Ahn J.O."/>
        </authorList>
    </citation>
    <scope>NUCLEOTIDE SEQUENCE [LARGE SCALE GENOMIC DNA]</scope>
    <source>
        <strain evidence="8 9">DS02</strain>
    </source>
</reference>
<dbReference type="Pfam" id="PF08561">
    <property type="entry name" value="Ribosomal_L37"/>
    <property type="match status" value="1"/>
</dbReference>
<dbReference type="PANTHER" id="PTHR28595">
    <property type="entry name" value="39S RIBOSOMAL PROTEIN L54, MITOCHONDRIAL"/>
    <property type="match status" value="1"/>
</dbReference>